<accession>A0A918KID0</accession>
<dbReference type="Pfam" id="PF03466">
    <property type="entry name" value="LysR_substrate"/>
    <property type="match status" value="1"/>
</dbReference>
<dbReference type="PANTHER" id="PTHR30419">
    <property type="entry name" value="HTH-TYPE TRANSCRIPTIONAL REGULATOR YBHD"/>
    <property type="match status" value="1"/>
</dbReference>
<dbReference type="AlphaFoldDB" id="A0A918KID0"/>
<dbReference type="PRINTS" id="PR00039">
    <property type="entry name" value="HTHLYSR"/>
</dbReference>
<keyword evidence="2" id="KW-0805">Transcription regulation</keyword>
<evidence type="ECO:0000256" key="1">
    <source>
        <dbReference type="ARBA" id="ARBA00009437"/>
    </source>
</evidence>
<dbReference type="FunFam" id="1.10.10.10:FF:000001">
    <property type="entry name" value="LysR family transcriptional regulator"/>
    <property type="match status" value="1"/>
</dbReference>
<protein>
    <submittedName>
        <fullName evidence="6">LysR family transcriptional regulator</fullName>
    </submittedName>
</protein>
<dbReference type="Gene3D" id="3.40.190.290">
    <property type="match status" value="1"/>
</dbReference>
<organism evidence="6 7">
    <name type="scientific">Saccharospirillum salsuginis</name>
    <dbReference type="NCBI Taxonomy" id="418750"/>
    <lineage>
        <taxon>Bacteria</taxon>
        <taxon>Pseudomonadati</taxon>
        <taxon>Pseudomonadota</taxon>
        <taxon>Gammaproteobacteria</taxon>
        <taxon>Oceanospirillales</taxon>
        <taxon>Saccharospirillaceae</taxon>
        <taxon>Saccharospirillum</taxon>
    </lineage>
</organism>
<dbReference type="InterPro" id="IPR005119">
    <property type="entry name" value="LysR_subst-bd"/>
</dbReference>
<comment type="caution">
    <text evidence="6">The sequence shown here is derived from an EMBL/GenBank/DDBJ whole genome shotgun (WGS) entry which is preliminary data.</text>
</comment>
<dbReference type="CDD" id="cd05466">
    <property type="entry name" value="PBP2_LTTR_substrate"/>
    <property type="match status" value="1"/>
</dbReference>
<dbReference type="Proteomes" id="UP000626148">
    <property type="component" value="Unassembled WGS sequence"/>
</dbReference>
<dbReference type="InterPro" id="IPR000847">
    <property type="entry name" value="LysR_HTH_N"/>
</dbReference>
<dbReference type="SUPFAM" id="SSF53850">
    <property type="entry name" value="Periplasmic binding protein-like II"/>
    <property type="match status" value="1"/>
</dbReference>
<evidence type="ECO:0000256" key="4">
    <source>
        <dbReference type="ARBA" id="ARBA00023163"/>
    </source>
</evidence>
<proteinExistence type="inferred from homology"/>
<dbReference type="InterPro" id="IPR050950">
    <property type="entry name" value="HTH-type_LysR_regulators"/>
</dbReference>
<dbReference type="Pfam" id="PF00126">
    <property type="entry name" value="HTH_1"/>
    <property type="match status" value="1"/>
</dbReference>
<evidence type="ECO:0000313" key="7">
    <source>
        <dbReference type="Proteomes" id="UP000626148"/>
    </source>
</evidence>
<keyword evidence="4" id="KW-0804">Transcription</keyword>
<dbReference type="GO" id="GO:0003700">
    <property type="term" value="F:DNA-binding transcription factor activity"/>
    <property type="evidence" value="ECO:0007669"/>
    <property type="project" value="InterPro"/>
</dbReference>
<sequence>MRLESSEVRIFHSVARSGGFRAAAQELHLSQSAVSQAVKQLESKLNQPLLVRDRPVRLTQAGRRLYRYIDDQLQQEQAVLADLSRLSRGLDQQLSVAIDSTNNRFAGADLIHTFIGRWPEARLKLVEQPSRAIVQAVMSGEVELGLGPFQTRMDRFGTVPLYNEHRLLMISPTHPLYRDEMTPDDLQRIPLVVSSLDEPDQRPYQEKLRDRFRMVWQISSLNVRLNLIDRGLAVGYISTEVTRQLPQIQHFRALQAFDFASIERQVGVFYRKDRYLSPVAQDFIEVCGRYWGAQR</sequence>
<evidence type="ECO:0000259" key="5">
    <source>
        <dbReference type="PROSITE" id="PS50931"/>
    </source>
</evidence>
<keyword evidence="7" id="KW-1185">Reference proteome</keyword>
<gene>
    <name evidence="6" type="primary">gltC</name>
    <name evidence="6" type="ORF">GCM10007392_34760</name>
</gene>
<dbReference type="PROSITE" id="PS50931">
    <property type="entry name" value="HTH_LYSR"/>
    <property type="match status" value="1"/>
</dbReference>
<dbReference type="Gene3D" id="1.10.10.10">
    <property type="entry name" value="Winged helix-like DNA-binding domain superfamily/Winged helix DNA-binding domain"/>
    <property type="match status" value="1"/>
</dbReference>
<reference evidence="6" key="2">
    <citation type="submission" date="2020-09" db="EMBL/GenBank/DDBJ databases">
        <authorList>
            <person name="Sun Q."/>
            <person name="Kim S."/>
        </authorList>
    </citation>
    <scope>NUCLEOTIDE SEQUENCE</scope>
    <source>
        <strain evidence="6">KCTC 22169</strain>
    </source>
</reference>
<evidence type="ECO:0000256" key="2">
    <source>
        <dbReference type="ARBA" id="ARBA00023015"/>
    </source>
</evidence>
<dbReference type="InterPro" id="IPR036388">
    <property type="entry name" value="WH-like_DNA-bd_sf"/>
</dbReference>
<dbReference type="InterPro" id="IPR036390">
    <property type="entry name" value="WH_DNA-bd_sf"/>
</dbReference>
<dbReference type="GO" id="GO:0003677">
    <property type="term" value="F:DNA binding"/>
    <property type="evidence" value="ECO:0007669"/>
    <property type="project" value="UniProtKB-KW"/>
</dbReference>
<name>A0A918KID0_9GAMM</name>
<dbReference type="SUPFAM" id="SSF46785">
    <property type="entry name" value="Winged helix' DNA-binding domain"/>
    <property type="match status" value="1"/>
</dbReference>
<reference evidence="6" key="1">
    <citation type="journal article" date="2014" name="Int. J. Syst. Evol. Microbiol.">
        <title>Complete genome sequence of Corynebacterium casei LMG S-19264T (=DSM 44701T), isolated from a smear-ripened cheese.</title>
        <authorList>
            <consortium name="US DOE Joint Genome Institute (JGI-PGF)"/>
            <person name="Walter F."/>
            <person name="Albersmeier A."/>
            <person name="Kalinowski J."/>
            <person name="Ruckert C."/>
        </authorList>
    </citation>
    <scope>NUCLEOTIDE SEQUENCE</scope>
    <source>
        <strain evidence="6">KCTC 22169</strain>
    </source>
</reference>
<keyword evidence="3" id="KW-0238">DNA-binding</keyword>
<dbReference type="EMBL" id="BMXR01000009">
    <property type="protein sequence ID" value="GGX64137.1"/>
    <property type="molecule type" value="Genomic_DNA"/>
</dbReference>
<comment type="similarity">
    <text evidence="1">Belongs to the LysR transcriptional regulatory family.</text>
</comment>
<dbReference type="GO" id="GO:0005829">
    <property type="term" value="C:cytosol"/>
    <property type="evidence" value="ECO:0007669"/>
    <property type="project" value="TreeGrafter"/>
</dbReference>
<evidence type="ECO:0000256" key="3">
    <source>
        <dbReference type="ARBA" id="ARBA00023125"/>
    </source>
</evidence>
<dbReference type="RefSeq" id="WP_189611055.1">
    <property type="nucleotide sequence ID" value="NZ_BMXR01000009.1"/>
</dbReference>
<feature type="domain" description="HTH lysR-type" evidence="5">
    <location>
        <begin position="1"/>
        <end position="59"/>
    </location>
</feature>
<evidence type="ECO:0000313" key="6">
    <source>
        <dbReference type="EMBL" id="GGX64137.1"/>
    </source>
</evidence>